<organism evidence="1 2">
    <name type="scientific">Photobacterium galatheae</name>
    <dbReference type="NCBI Taxonomy" id="1654360"/>
    <lineage>
        <taxon>Bacteria</taxon>
        <taxon>Pseudomonadati</taxon>
        <taxon>Pseudomonadota</taxon>
        <taxon>Gammaproteobacteria</taxon>
        <taxon>Vibrionales</taxon>
        <taxon>Vibrionaceae</taxon>
        <taxon>Photobacterium</taxon>
    </lineage>
</organism>
<dbReference type="STRING" id="1654360.EA58_00485"/>
<dbReference type="EMBL" id="JMIB01000002">
    <property type="protein sequence ID" value="KDM93380.1"/>
    <property type="molecule type" value="Genomic_DNA"/>
</dbReference>
<gene>
    <name evidence="1" type="ORF">EA58_00485</name>
</gene>
<reference evidence="1 2" key="1">
    <citation type="submission" date="2014-04" db="EMBL/GenBank/DDBJ databases">
        <title>Draft genome sequence of Photobacterium halotolerans S2753: a solonamide, ngercheumicin and holomycin producer.</title>
        <authorList>
            <person name="Machado H.R."/>
            <person name="Gram L."/>
        </authorList>
    </citation>
    <scope>NUCLEOTIDE SEQUENCE [LARGE SCALE GENOMIC DNA]</scope>
    <source>
        <strain evidence="1 2">S2753</strain>
    </source>
</reference>
<accession>A0A066RSE9</accession>
<proteinExistence type="predicted"/>
<dbReference type="OrthoDB" id="5959816at2"/>
<dbReference type="Proteomes" id="UP000027192">
    <property type="component" value="Unassembled WGS sequence"/>
</dbReference>
<evidence type="ECO:0000313" key="1">
    <source>
        <dbReference type="EMBL" id="KDM93380.1"/>
    </source>
</evidence>
<protein>
    <submittedName>
        <fullName evidence="1">Uncharacterized protein</fullName>
    </submittedName>
</protein>
<dbReference type="RefSeq" id="WP_036747653.1">
    <property type="nucleotide sequence ID" value="NZ_JAGSGC010000001.1"/>
</dbReference>
<name>A0A066RSE9_9GAMM</name>
<keyword evidence="2" id="KW-1185">Reference proteome</keyword>
<evidence type="ECO:0000313" key="2">
    <source>
        <dbReference type="Proteomes" id="UP000027192"/>
    </source>
</evidence>
<sequence length="268" mass="30449">MRTFEHRLRFIQQDRTQSNWAESFGLSEREFAAIFTGQFPDTASLQLLRRVENANLNWLLTNDGEPFFVNHHLSREAFANKIQAKLAYKPWQVYLCSLAEQTMLLLTHPAQIEHKGKTVDYQQLEIHVGPNTQALADTLRPSAEKGQVLVPQFNTTEKKSIAGGQLGTYGLMRNRAMIKTECHVAEPDSLHFPDKHAAKNQVDTILLQTLIKLLEQYLAESDEVLSGESRAKIISILYGFTGKMKMTATDLTPELIQTAIKIMHEQNQ</sequence>
<comment type="caution">
    <text evidence="1">The sequence shown here is derived from an EMBL/GenBank/DDBJ whole genome shotgun (WGS) entry which is preliminary data.</text>
</comment>
<dbReference type="AlphaFoldDB" id="A0A066RSE9"/>